<protein>
    <submittedName>
        <fullName evidence="2">Uncharacterized protein</fullName>
    </submittedName>
</protein>
<dbReference type="Proteomes" id="UP000887565">
    <property type="component" value="Unplaced"/>
</dbReference>
<keyword evidence="1" id="KW-1185">Reference proteome</keyword>
<proteinExistence type="predicted"/>
<sequence length="71" mass="7856">MCCLTNSRSEANLSAGSTIYTLFLTELKANISHVLPQNMKFSTSTVNLLPPTKLELVNLTTDENFFKTSNT</sequence>
<dbReference type="WBParaSite" id="nRc.2.0.1.t45473-RA">
    <property type="protein sequence ID" value="nRc.2.0.1.t45473-RA"/>
    <property type="gene ID" value="nRc.2.0.1.g45473"/>
</dbReference>
<name>A0A915L328_ROMCU</name>
<accession>A0A915L328</accession>
<organism evidence="1 2">
    <name type="scientific">Romanomermis culicivorax</name>
    <name type="common">Nematode worm</name>
    <dbReference type="NCBI Taxonomy" id="13658"/>
    <lineage>
        <taxon>Eukaryota</taxon>
        <taxon>Metazoa</taxon>
        <taxon>Ecdysozoa</taxon>
        <taxon>Nematoda</taxon>
        <taxon>Enoplea</taxon>
        <taxon>Dorylaimia</taxon>
        <taxon>Mermithida</taxon>
        <taxon>Mermithoidea</taxon>
        <taxon>Mermithidae</taxon>
        <taxon>Romanomermis</taxon>
    </lineage>
</organism>
<dbReference type="AlphaFoldDB" id="A0A915L328"/>
<evidence type="ECO:0000313" key="1">
    <source>
        <dbReference type="Proteomes" id="UP000887565"/>
    </source>
</evidence>
<reference evidence="2" key="1">
    <citation type="submission" date="2022-11" db="UniProtKB">
        <authorList>
            <consortium name="WormBaseParasite"/>
        </authorList>
    </citation>
    <scope>IDENTIFICATION</scope>
</reference>
<evidence type="ECO:0000313" key="2">
    <source>
        <dbReference type="WBParaSite" id="nRc.2.0.1.t45473-RA"/>
    </source>
</evidence>